<keyword evidence="5" id="KW-1133">Transmembrane helix</keyword>
<comment type="similarity">
    <text evidence="7">Belongs to the drug/metabolite transporter (DMT) superfamily. Small multidrug resistance (SMR) (TC 2.A.7.1) family.</text>
</comment>
<evidence type="ECO:0000313" key="9">
    <source>
        <dbReference type="Proteomes" id="UP000503297"/>
    </source>
</evidence>
<evidence type="ECO:0000256" key="1">
    <source>
        <dbReference type="ARBA" id="ARBA00004651"/>
    </source>
</evidence>
<dbReference type="EMBL" id="CP053716">
    <property type="protein sequence ID" value="QKF07698.1"/>
    <property type="molecule type" value="Genomic_DNA"/>
</dbReference>
<dbReference type="Gene3D" id="1.10.3730.20">
    <property type="match status" value="1"/>
</dbReference>
<protein>
    <submittedName>
        <fullName evidence="8">Multidrug efflux SMR transporter</fullName>
    </submittedName>
</protein>
<dbReference type="Pfam" id="PF00893">
    <property type="entry name" value="Multi_Drug_Res"/>
    <property type="match status" value="1"/>
</dbReference>
<dbReference type="Proteomes" id="UP000503297">
    <property type="component" value="Chromosome"/>
</dbReference>
<dbReference type="AlphaFoldDB" id="A0A6M8J873"/>
<evidence type="ECO:0000256" key="3">
    <source>
        <dbReference type="ARBA" id="ARBA00022475"/>
    </source>
</evidence>
<comment type="subcellular location">
    <subcellularLocation>
        <location evidence="1 7">Cell membrane</location>
        <topology evidence="1 7">Multi-pass membrane protein</topology>
    </subcellularLocation>
</comment>
<gene>
    <name evidence="8" type="ORF">HLV38_05920</name>
</gene>
<evidence type="ECO:0000256" key="2">
    <source>
        <dbReference type="ARBA" id="ARBA00022448"/>
    </source>
</evidence>
<dbReference type="GO" id="GO:0022857">
    <property type="term" value="F:transmembrane transporter activity"/>
    <property type="evidence" value="ECO:0007669"/>
    <property type="project" value="InterPro"/>
</dbReference>
<dbReference type="KEGG" id="bwa:HLV38_05920"/>
<keyword evidence="4 7" id="KW-0812">Transmembrane</keyword>
<dbReference type="RefSeq" id="WP_172164089.1">
    <property type="nucleotide sequence ID" value="NZ_CP053716.1"/>
</dbReference>
<dbReference type="SUPFAM" id="SSF103481">
    <property type="entry name" value="Multidrug resistance efflux transporter EmrE"/>
    <property type="match status" value="1"/>
</dbReference>
<keyword evidence="3" id="KW-1003">Cell membrane</keyword>
<evidence type="ECO:0000256" key="4">
    <source>
        <dbReference type="ARBA" id="ARBA00022692"/>
    </source>
</evidence>
<evidence type="ECO:0000256" key="6">
    <source>
        <dbReference type="ARBA" id="ARBA00023136"/>
    </source>
</evidence>
<name>A0A6M8J873_9ACTN</name>
<dbReference type="InterPro" id="IPR000390">
    <property type="entry name" value="Small_drug/metabolite_transptr"/>
</dbReference>
<dbReference type="GO" id="GO:0005886">
    <property type="term" value="C:plasma membrane"/>
    <property type="evidence" value="ECO:0007669"/>
    <property type="project" value="UniProtKB-SubCell"/>
</dbReference>
<accession>A0A6M8J873</accession>
<keyword evidence="6" id="KW-0472">Membrane</keyword>
<sequence length="104" mass="11344">MAWIMMLCSVICETFADVSMKMSQGFRRKRWIPGIAVGYLASFYLMSQVLSALPLGLAYAVWSGAGIVMAAIAGRLVWRERFNARKLAGMALIVAGVTLLRIGA</sequence>
<evidence type="ECO:0000256" key="5">
    <source>
        <dbReference type="ARBA" id="ARBA00022989"/>
    </source>
</evidence>
<keyword evidence="9" id="KW-1185">Reference proteome</keyword>
<dbReference type="InterPro" id="IPR037185">
    <property type="entry name" value="EmrE-like"/>
</dbReference>
<evidence type="ECO:0000256" key="7">
    <source>
        <dbReference type="RuleBase" id="RU003942"/>
    </source>
</evidence>
<organism evidence="8 9">
    <name type="scientific">Berryella wangjianweii</name>
    <dbReference type="NCBI Taxonomy" id="2734634"/>
    <lineage>
        <taxon>Bacteria</taxon>
        <taxon>Bacillati</taxon>
        <taxon>Actinomycetota</taxon>
        <taxon>Coriobacteriia</taxon>
        <taxon>Eggerthellales</taxon>
        <taxon>Eggerthellaceae</taxon>
        <taxon>Berryella</taxon>
    </lineage>
</organism>
<keyword evidence="2" id="KW-0813">Transport</keyword>
<proteinExistence type="inferred from homology"/>
<evidence type="ECO:0000313" key="8">
    <source>
        <dbReference type="EMBL" id="QKF07698.1"/>
    </source>
</evidence>
<dbReference type="PANTHER" id="PTHR30561">
    <property type="entry name" value="SMR FAMILY PROTON-DEPENDENT DRUG EFFLUX TRANSPORTER SUGE"/>
    <property type="match status" value="1"/>
</dbReference>
<reference evidence="9" key="1">
    <citation type="submission" date="2020-05" db="EMBL/GenBank/DDBJ databases">
        <title>Novel species in genus Nocardioides.</title>
        <authorList>
            <person name="Zhang G."/>
        </authorList>
    </citation>
    <scope>NUCLEOTIDE SEQUENCE [LARGE SCALE GENOMIC DNA]</scope>
    <source>
        <strain evidence="9">zg-1050</strain>
    </source>
</reference>
<dbReference type="InterPro" id="IPR045324">
    <property type="entry name" value="Small_multidrug_res"/>
</dbReference>
<dbReference type="FunFam" id="1.10.3730.20:FF:000001">
    <property type="entry name" value="Quaternary ammonium compound resistance transporter SugE"/>
    <property type="match status" value="1"/>
</dbReference>
<dbReference type="PANTHER" id="PTHR30561:SF1">
    <property type="entry name" value="MULTIDRUG TRANSPORTER EMRE"/>
    <property type="match status" value="1"/>
</dbReference>